<comment type="subcellular location">
    <subcellularLocation>
        <location evidence="1">Cytoplasm</location>
    </subcellularLocation>
</comment>
<evidence type="ECO:0000313" key="6">
    <source>
        <dbReference type="Proteomes" id="UP000037069"/>
    </source>
</evidence>
<evidence type="ECO:0000256" key="1">
    <source>
        <dbReference type="ARBA" id="ARBA00004496"/>
    </source>
</evidence>
<dbReference type="SUPFAM" id="SSF50729">
    <property type="entry name" value="PH domain-like"/>
    <property type="match status" value="1"/>
</dbReference>
<feature type="region of interest" description="Disordered" evidence="3">
    <location>
        <begin position="206"/>
        <end position="231"/>
    </location>
</feature>
<dbReference type="GO" id="GO:0019894">
    <property type="term" value="F:kinesin binding"/>
    <property type="evidence" value="ECO:0007669"/>
    <property type="project" value="TreeGrafter"/>
</dbReference>
<keyword evidence="6" id="KW-1185">Reference proteome</keyword>
<keyword evidence="2" id="KW-0963">Cytoplasm</keyword>
<dbReference type="PANTHER" id="PTHR46556">
    <property type="entry name" value="PLECKSTRIN HOMOLOGY DOMAIN-CONTAINING FAMILY M MEMBER 2"/>
    <property type="match status" value="1"/>
</dbReference>
<feature type="region of interest" description="Disordered" evidence="3">
    <location>
        <begin position="668"/>
        <end position="832"/>
    </location>
</feature>
<feature type="compositionally biased region" description="Low complexity" evidence="3">
    <location>
        <begin position="733"/>
        <end position="754"/>
    </location>
</feature>
<dbReference type="InterPro" id="IPR011993">
    <property type="entry name" value="PH-like_dom_sf"/>
</dbReference>
<name>A0A0L0CLT4_LUCCU</name>
<feature type="region of interest" description="Disordered" evidence="3">
    <location>
        <begin position="1332"/>
        <end position="1354"/>
    </location>
</feature>
<dbReference type="Gene3D" id="2.30.29.30">
    <property type="entry name" value="Pleckstrin-homology domain (PH domain)/Phosphotyrosine-binding domain (PTB)"/>
    <property type="match status" value="1"/>
</dbReference>
<dbReference type="GO" id="GO:0007030">
    <property type="term" value="P:Golgi organization"/>
    <property type="evidence" value="ECO:0007669"/>
    <property type="project" value="TreeGrafter"/>
</dbReference>
<dbReference type="OMA" id="TNDKRSM"/>
<dbReference type="GO" id="GO:0032418">
    <property type="term" value="P:lysosome localization"/>
    <property type="evidence" value="ECO:0007669"/>
    <property type="project" value="TreeGrafter"/>
</dbReference>
<dbReference type="InterPro" id="IPR057288">
    <property type="entry name" value="PH_PLEKHM2"/>
</dbReference>
<accession>A0A0L0CLT4</accession>
<evidence type="ECO:0000256" key="3">
    <source>
        <dbReference type="SAM" id="MobiDB-lite"/>
    </source>
</evidence>
<feature type="compositionally biased region" description="Basic and acidic residues" evidence="3">
    <location>
        <begin position="207"/>
        <end position="222"/>
    </location>
</feature>
<feature type="compositionally biased region" description="Polar residues" evidence="3">
    <location>
        <begin position="1368"/>
        <end position="1393"/>
    </location>
</feature>
<dbReference type="GO" id="GO:0032880">
    <property type="term" value="P:regulation of protein localization"/>
    <property type="evidence" value="ECO:0007669"/>
    <property type="project" value="TreeGrafter"/>
</dbReference>
<dbReference type="PANTHER" id="PTHR46556:SF1">
    <property type="entry name" value="PLECKSTRIN HOMOLOGY DOMAIN-CONTAINING FAMILY M MEMBER 2"/>
    <property type="match status" value="1"/>
</dbReference>
<feature type="compositionally biased region" description="Low complexity" evidence="3">
    <location>
        <begin position="1394"/>
        <end position="1419"/>
    </location>
</feature>
<organism evidence="5 6">
    <name type="scientific">Lucilia cuprina</name>
    <name type="common">Green bottle fly</name>
    <name type="synonym">Australian sheep blowfly</name>
    <dbReference type="NCBI Taxonomy" id="7375"/>
    <lineage>
        <taxon>Eukaryota</taxon>
        <taxon>Metazoa</taxon>
        <taxon>Ecdysozoa</taxon>
        <taxon>Arthropoda</taxon>
        <taxon>Hexapoda</taxon>
        <taxon>Insecta</taxon>
        <taxon>Pterygota</taxon>
        <taxon>Neoptera</taxon>
        <taxon>Endopterygota</taxon>
        <taxon>Diptera</taxon>
        <taxon>Brachycera</taxon>
        <taxon>Muscomorpha</taxon>
        <taxon>Oestroidea</taxon>
        <taxon>Calliphoridae</taxon>
        <taxon>Luciliinae</taxon>
        <taxon>Lucilia</taxon>
    </lineage>
</organism>
<protein>
    <recommendedName>
        <fullName evidence="4">PH domain-containing protein</fullName>
    </recommendedName>
</protein>
<dbReference type="EMBL" id="JRES01000211">
    <property type="protein sequence ID" value="KNC33255.1"/>
    <property type="molecule type" value="Genomic_DNA"/>
</dbReference>
<sequence>MESPLYAAQLTERTQRINPKTNTDTISTNLNYVDKMSTSMNSTLEDTTPSDSGVQMLDSESSELMVESISSQTGFEFEEAKVAAGKLDKPKEALLLNAAEETTVMDSNSNITAVSAVPSTVVEEAMTTSQMSTFDTTENIVFRRKVRKSPNVAKAPKKRVSFHEDILKNTRTDNIHIEHGFITYKAGGVRRMAPLVGQAGRYSWCSEGDKQQPTEIAHHQETEDGANEDVSKRRRRVVYRNACSDVLDYGNSDVYDMNDSAALQYDNSGVFEYMPKELNEDKSGKCEEKLEKKPELYKCSCSSSNSSLDSDENDKNSNSQQQQQQYGQAKSSSCDCIGAANNANNNFIGENCYYSEPNIDFNESPPRQKSVWNKEKKPKSSCLKKSKCQTNIIHEQDLTTKMKKFNVHDMNQLIDNSSKMIFGSLKSIFTMPLPERGVPEGSEDLQSVIECVAELEQLQTPEHKTPTQDSQQDSQQLSESPPLKQKPFLSKSLDGSKQQQPIKKFVHNVDEQLRRKKEEDIYAPTRQNSDEKNPKDSNSTTATPHQLQRQQEFDATELDNNSSSSSLATSAANSAATSACETSERTPFRNKFIINCESTVFEHTGVSYCYESSSFNDLTNMEDSQGSIASLIEKDTPIAQPEPDQLRSAFISAPIAKTFSNFFRSFKDAGKEKQHPQQSSPKKLSTKNRAQEEAKQLQQATDNYFALKMPKKPNNIPTPLANSTPTKLSKFPNTTSSSTISELTTNTNTSNSNTQAMLQHQKSSTSLTSGIASGSGGSTTTTPAQRESLAIGADYRTNLDKQSRHLPSPLKKRLSGNGSNLIQQQQPPRYGCSVPPTTDYSALSPDIYNNYMGARGGCGRDSKSTILSEEFDDILTITTDTERNESDIVIVDYHDVSDRQSVVADYNNLLKPPSQPPAKTSLINRFLRNVTQKKILESSIRRNNFFAHKLKNEQKLLTGNLYVKGAKPRNLELIDDLNAEIAMEIEMSGVNSPRKELTSLDADLPGDLSRFELGIGEISIDVFAGVQLHILRDESEQLMKVFKLYTGYSKEGYMTPVLVLLTDKTLYVTDLVRNRLCSKFVLAYKDLDVILMGPYGNTVLLSNNNRDMQQVLLAGGPYPAAGLVANLELCARRSGSTLPAVGQLTLDHLAPLQHFVRENSCVGKSDTWMYYAVVNVPGSAINDPGDQEPLGPHAKGFLMHRRIKEHMGNSKQHSWNPGYFLLKAGVLYMFNDSTQKIPSWAMALAECQGARRAVKAQRPHCFEIMLKNKMLLQLAAPDEYVASEWLQALLQSASGLFEMQEKHKTLGCTLVVTQNHLITLREDFLSPLRKINRNPEQNNEAETAAGGANKTEEDLNPYQQETGSLLSSAMSTPTRNTQRSSSSVNSTPTKLSQLSRSTTTCNTTLATTSSLASNATPTSISTTTNSKRTQPTHTTNTNNTNDLQLQQQQQQQQQPSQSSSSPPPTSSSRLSTMSSVYGKNSGLEILTCADIKEMTGIKIPSLNETWWCILEFSCQEVRECSDDLVIFFASSTEMQRFLRLLEKLWQAKNNDLFPITVLDEDDIIAEQCTMLYMDINRSWEPLLSAALGYPL</sequence>
<evidence type="ECO:0000259" key="4">
    <source>
        <dbReference type="PROSITE" id="PS50003"/>
    </source>
</evidence>
<dbReference type="PROSITE" id="PS50003">
    <property type="entry name" value="PH_DOMAIN"/>
    <property type="match status" value="1"/>
</dbReference>
<dbReference type="STRING" id="7375.A0A0L0CLT4"/>
<gene>
    <name evidence="5" type="ORF">FF38_01995</name>
</gene>
<feature type="compositionally biased region" description="Polar residues" evidence="3">
    <location>
        <begin position="715"/>
        <end position="727"/>
    </location>
</feature>
<feature type="compositionally biased region" description="Basic and acidic residues" evidence="3">
    <location>
        <begin position="507"/>
        <end position="520"/>
    </location>
</feature>
<dbReference type="CDD" id="cd13309">
    <property type="entry name" value="PH_SKIP"/>
    <property type="match status" value="1"/>
</dbReference>
<evidence type="ECO:0000313" key="5">
    <source>
        <dbReference type="EMBL" id="KNC33255.1"/>
    </source>
</evidence>
<feature type="region of interest" description="Disordered" evidence="3">
    <location>
        <begin position="1368"/>
        <end position="1473"/>
    </location>
</feature>
<feature type="compositionally biased region" description="Polar residues" evidence="3">
    <location>
        <begin position="536"/>
        <end position="548"/>
    </location>
</feature>
<dbReference type="Pfam" id="PF23142">
    <property type="entry name" value="PH_PLEKHM2"/>
    <property type="match status" value="1"/>
</dbReference>
<proteinExistence type="predicted"/>
<feature type="region of interest" description="Disordered" evidence="3">
    <location>
        <begin position="460"/>
        <end position="548"/>
    </location>
</feature>
<feature type="compositionally biased region" description="Low complexity" evidence="3">
    <location>
        <begin position="763"/>
        <end position="782"/>
    </location>
</feature>
<comment type="caution">
    <text evidence="5">The sequence shown here is derived from an EMBL/GenBank/DDBJ whole genome shotgun (WGS) entry which is preliminary data.</text>
</comment>
<feature type="compositionally biased region" description="Low complexity" evidence="3">
    <location>
        <begin position="1429"/>
        <end position="1473"/>
    </location>
</feature>
<reference evidence="5 6" key="1">
    <citation type="journal article" date="2015" name="Nat. Commun.">
        <title>Lucilia cuprina genome unlocks parasitic fly biology to underpin future interventions.</title>
        <authorList>
            <person name="Anstead C.A."/>
            <person name="Korhonen P.K."/>
            <person name="Young N.D."/>
            <person name="Hall R.S."/>
            <person name="Jex A.R."/>
            <person name="Murali S.C."/>
            <person name="Hughes D.S."/>
            <person name="Lee S.F."/>
            <person name="Perry T."/>
            <person name="Stroehlein A.J."/>
            <person name="Ansell B.R."/>
            <person name="Breugelmans B."/>
            <person name="Hofmann A."/>
            <person name="Qu J."/>
            <person name="Dugan S."/>
            <person name="Lee S.L."/>
            <person name="Chao H."/>
            <person name="Dinh H."/>
            <person name="Han Y."/>
            <person name="Doddapaneni H.V."/>
            <person name="Worley K.C."/>
            <person name="Muzny D.M."/>
            <person name="Ioannidis P."/>
            <person name="Waterhouse R.M."/>
            <person name="Zdobnov E.M."/>
            <person name="James P.J."/>
            <person name="Bagnall N.H."/>
            <person name="Kotze A.C."/>
            <person name="Gibbs R.A."/>
            <person name="Richards S."/>
            <person name="Batterham P."/>
            <person name="Gasser R.B."/>
        </authorList>
    </citation>
    <scope>NUCLEOTIDE SEQUENCE [LARGE SCALE GENOMIC DNA]</scope>
    <source>
        <strain evidence="5 6">LS</strain>
        <tissue evidence="5">Full body</tissue>
    </source>
</reference>
<dbReference type="OrthoDB" id="9983817at2759"/>
<feature type="compositionally biased region" description="Low complexity" evidence="3">
    <location>
        <begin position="1338"/>
        <end position="1349"/>
    </location>
</feature>
<dbReference type="InterPro" id="IPR053015">
    <property type="entry name" value="PH_domain-containing_M2"/>
</dbReference>
<feature type="compositionally biased region" description="Polar residues" evidence="3">
    <location>
        <begin position="816"/>
        <end position="827"/>
    </location>
</feature>
<dbReference type="InterPro" id="IPR001849">
    <property type="entry name" value="PH_domain"/>
</dbReference>
<feature type="domain" description="PH" evidence="4">
    <location>
        <begin position="1191"/>
        <end position="1294"/>
    </location>
</feature>
<dbReference type="SMART" id="SM00233">
    <property type="entry name" value="PH"/>
    <property type="match status" value="1"/>
</dbReference>
<dbReference type="Pfam" id="PF00169">
    <property type="entry name" value="PH"/>
    <property type="match status" value="1"/>
</dbReference>
<evidence type="ECO:0000256" key="2">
    <source>
        <dbReference type="ARBA" id="ARBA00022490"/>
    </source>
</evidence>
<dbReference type="Proteomes" id="UP000037069">
    <property type="component" value="Unassembled WGS sequence"/>
</dbReference>
<dbReference type="GO" id="GO:0010008">
    <property type="term" value="C:endosome membrane"/>
    <property type="evidence" value="ECO:0007669"/>
    <property type="project" value="TreeGrafter"/>
</dbReference>